<proteinExistence type="predicted"/>
<reference evidence="1" key="1">
    <citation type="journal article" date="2015" name="PLoS ONE">
        <title>A Novel Pore-Forming Toxin in Type A Clostridium perfringens Is Associated with Both Fatal Canine Hemorrhagic Gastroenteritis and Fatal Foal Necrotizing Enterocolitis.</title>
        <authorList>
            <person name="Gohari I.M."/>
            <person name="Parreira V.R."/>
            <person name="Nowell V.J."/>
            <person name="Nicholson V.M."/>
            <person name="Oliphant K."/>
            <person name="Prescott J.F."/>
        </authorList>
    </citation>
    <scope>NUCLEOTIDE SEQUENCE</scope>
    <source>
        <strain evidence="1">JP718</strain>
        <plasmid evidence="1">pCP718netF</plasmid>
    </source>
</reference>
<keyword evidence="1" id="KW-0614">Plasmid</keyword>
<dbReference type="EMBL" id="KP739975">
    <property type="protein sequence ID" value="AKF16591.1"/>
    <property type="molecule type" value="Genomic_DNA"/>
</dbReference>
<protein>
    <submittedName>
        <fullName evidence="1">Uncharacterized protein</fullName>
    </submittedName>
</protein>
<sequence>MKKFDFTRILFFITSLLIIIGGFLVKESNLIVSIIGGLLIFALIIFDIKAPKIANLSEENVKIKTMRTLNRLTIFIIIIGCIFSILSPIKSSLNSKTNEILVVGLCSIFIMFFGNIAPKIPFNRYMGLRLPWTIRDESTWKIAHRILGYVSFPIGIGMFALSFFFNIEVIVITGILIWIIIPGIYSLFFYYKKFKGVNM</sequence>
<geneLocation type="plasmid" evidence="1">
    <name>pCP718netF</name>
</geneLocation>
<accession>A0A0N7BKM3</accession>
<dbReference type="InterPro" id="IPR025962">
    <property type="entry name" value="SdpI/YhfL"/>
</dbReference>
<dbReference type="RefSeq" id="WP_011591923.1">
    <property type="nucleotide sequence ID" value="NZ_CABEEQ010000002.1"/>
</dbReference>
<organism evidence="1">
    <name type="scientific">Clostridium perfringens</name>
    <dbReference type="NCBI Taxonomy" id="1502"/>
    <lineage>
        <taxon>Bacteria</taxon>
        <taxon>Bacillati</taxon>
        <taxon>Bacillota</taxon>
        <taxon>Clostridia</taxon>
        <taxon>Eubacteriales</taxon>
        <taxon>Clostridiaceae</taxon>
        <taxon>Clostridium</taxon>
    </lineage>
</organism>
<dbReference type="Pfam" id="PF13630">
    <property type="entry name" value="SdpI"/>
    <property type="match status" value="1"/>
</dbReference>
<evidence type="ECO:0000313" key="1">
    <source>
        <dbReference type="EMBL" id="AKF16591.1"/>
    </source>
</evidence>
<dbReference type="AlphaFoldDB" id="A0A0N7BKM3"/>
<dbReference type="OrthoDB" id="9808690at2"/>
<name>A0A0N7BKM3_CLOPF</name>